<keyword evidence="1" id="KW-0472">Membrane</keyword>
<evidence type="ECO:0000256" key="1">
    <source>
        <dbReference type="SAM" id="Phobius"/>
    </source>
</evidence>
<evidence type="ECO:0000313" key="2">
    <source>
        <dbReference type="EMBL" id="QIB66950.1"/>
    </source>
</evidence>
<feature type="transmembrane region" description="Helical" evidence="1">
    <location>
        <begin position="258"/>
        <end position="280"/>
    </location>
</feature>
<evidence type="ECO:0000313" key="3">
    <source>
        <dbReference type="Proteomes" id="UP000477680"/>
    </source>
</evidence>
<feature type="transmembrane region" description="Helical" evidence="1">
    <location>
        <begin position="349"/>
        <end position="369"/>
    </location>
</feature>
<feature type="transmembrane region" description="Helical" evidence="1">
    <location>
        <begin position="24"/>
        <end position="46"/>
    </location>
</feature>
<name>A0A6C0U474_9GAMM</name>
<keyword evidence="1" id="KW-1133">Transmembrane helix</keyword>
<organism evidence="2 3">
    <name type="scientific">Kineobactrum salinum</name>
    <dbReference type="NCBI Taxonomy" id="2708301"/>
    <lineage>
        <taxon>Bacteria</taxon>
        <taxon>Pseudomonadati</taxon>
        <taxon>Pseudomonadota</taxon>
        <taxon>Gammaproteobacteria</taxon>
        <taxon>Cellvibrionales</taxon>
        <taxon>Halieaceae</taxon>
        <taxon>Kineobactrum</taxon>
    </lineage>
</organism>
<proteinExistence type="predicted"/>
<dbReference type="KEGG" id="kim:G3T16_17690"/>
<dbReference type="AlphaFoldDB" id="A0A6C0U474"/>
<reference evidence="2 3" key="1">
    <citation type="submission" date="2020-02" db="EMBL/GenBank/DDBJ databases">
        <title>Genome sequencing for Kineobactrum sp. M2.</title>
        <authorList>
            <person name="Park S.-J."/>
        </authorList>
    </citation>
    <scope>NUCLEOTIDE SEQUENCE [LARGE SCALE GENOMIC DNA]</scope>
    <source>
        <strain evidence="2 3">M2</strain>
    </source>
</reference>
<dbReference type="RefSeq" id="WP_163496380.1">
    <property type="nucleotide sequence ID" value="NZ_CP048711.1"/>
</dbReference>
<gene>
    <name evidence="2" type="ORF">G3T16_17690</name>
</gene>
<feature type="transmembrane region" description="Helical" evidence="1">
    <location>
        <begin position="161"/>
        <end position="184"/>
    </location>
</feature>
<accession>A0A6C0U474</accession>
<keyword evidence="1" id="KW-0812">Transmembrane</keyword>
<protein>
    <submittedName>
        <fullName evidence="2">Uncharacterized protein</fullName>
    </submittedName>
</protein>
<dbReference type="EMBL" id="CP048711">
    <property type="protein sequence ID" value="QIB66950.1"/>
    <property type="molecule type" value="Genomic_DNA"/>
</dbReference>
<dbReference type="Proteomes" id="UP000477680">
    <property type="component" value="Chromosome"/>
</dbReference>
<feature type="transmembrane region" description="Helical" evidence="1">
    <location>
        <begin position="292"/>
        <end position="311"/>
    </location>
</feature>
<sequence>MSSSSSTRWFTLIRREMQEYKVSLFWTPVLLAAALAAIMLAGVGFANQFSNLGAVMLQAVLQDETEDGIQIRIDIGDNGAAQVITVEPEGELRHDYRIEDLPEDGNGQDERVGRLPGSADDQAWNFSREWQFSAPSGRSSADSAGDNQTGVENLNPLLQGIHVLMLIVLVFVTLNYLLGCLYVDRKDRSILFWKSMPVSAWEEVLAKLGVALLVAPALFIAASIFAQLAMVLLAALLLWQQELDAVELVFANIEPFELLFNQIAGWLLTALWVAPTYAWVMLASAGARRSPFLLAVTPVAGLVLLESILFGSSHLGRAMLNHFPHYNEGGSNSAVGFYLFGPDWMGQDYLGLVLGLVCAAVLLCGVVWLRRHRWEL</sequence>
<keyword evidence="3" id="KW-1185">Reference proteome</keyword>
<feature type="transmembrane region" description="Helical" evidence="1">
    <location>
        <begin position="205"/>
        <end position="238"/>
    </location>
</feature>